<name>A0A814Y217_9BILA</name>
<reference evidence="1" key="1">
    <citation type="submission" date="2021-02" db="EMBL/GenBank/DDBJ databases">
        <authorList>
            <person name="Nowell W R."/>
        </authorList>
    </citation>
    <scope>NUCLEOTIDE SEQUENCE</scope>
</reference>
<dbReference type="Proteomes" id="UP000663870">
    <property type="component" value="Unassembled WGS sequence"/>
</dbReference>
<dbReference type="Proteomes" id="UP000663854">
    <property type="component" value="Unassembled WGS sequence"/>
</dbReference>
<dbReference type="AlphaFoldDB" id="A0A814Y217"/>
<organism evidence="1 3">
    <name type="scientific">Rotaria sordida</name>
    <dbReference type="NCBI Taxonomy" id="392033"/>
    <lineage>
        <taxon>Eukaryota</taxon>
        <taxon>Metazoa</taxon>
        <taxon>Spiralia</taxon>
        <taxon>Gnathifera</taxon>
        <taxon>Rotifera</taxon>
        <taxon>Eurotatoria</taxon>
        <taxon>Bdelloidea</taxon>
        <taxon>Philodinida</taxon>
        <taxon>Philodinidae</taxon>
        <taxon>Rotaria</taxon>
    </lineage>
</organism>
<evidence type="ECO:0000313" key="1">
    <source>
        <dbReference type="EMBL" id="CAF1223536.1"/>
    </source>
</evidence>
<evidence type="ECO:0000313" key="4">
    <source>
        <dbReference type="Proteomes" id="UP000663870"/>
    </source>
</evidence>
<keyword evidence="4" id="KW-1185">Reference proteome</keyword>
<evidence type="ECO:0000313" key="2">
    <source>
        <dbReference type="EMBL" id="CAF1503996.1"/>
    </source>
</evidence>
<proteinExistence type="predicted"/>
<protein>
    <submittedName>
        <fullName evidence="1">Uncharacterized protein</fullName>
    </submittedName>
</protein>
<accession>A0A814Y217</accession>
<dbReference type="EMBL" id="CAJNOH010001495">
    <property type="protein sequence ID" value="CAF1223536.1"/>
    <property type="molecule type" value="Genomic_DNA"/>
</dbReference>
<sequence>MKYKSLAPIQISISKILLHRLFVLFLLLVSRVKHQCLGFVTANNDIECLPVDIQLYTWSGPGFKSGECWYQGHRFANGVTWGRADTQGSPYCICEQGKIRIFYSQQQQHSIAADPLTILRSINGTLPTAKDLSKWPTGNFPTIRQRLVICSRNRTGLRIRSRDGCIGCKCSQNGHWLCRKAPPLNRNRTVNPQSKQISRNHPSSRANTYRINLHISTVRIQPECSLGSIPKFCILIERLSSASNISTKLSRYIEIPRETSWIDRSICTRCSCTLDGKLKCEFINQLCTRPCLLHKIRPISIMYYFPSGTKWLTPENEKCRSCMCINGQRKCINCDQIIKIDVSANNNNDKKQLTADSVGYYRLVPTRSNIIKATPCLLQTSTGSHRLIFPGQLTWFEKRCYFCSQRGGRLIIC</sequence>
<comment type="caution">
    <text evidence="1">The sequence shown here is derived from an EMBL/GenBank/DDBJ whole genome shotgun (WGS) entry which is preliminary data.</text>
</comment>
<gene>
    <name evidence="2" type="ORF">JXQ802_LOCUS40592</name>
    <name evidence="1" type="ORF">PYM288_LOCUS26000</name>
</gene>
<evidence type="ECO:0000313" key="3">
    <source>
        <dbReference type="Proteomes" id="UP000663854"/>
    </source>
</evidence>
<dbReference type="EMBL" id="CAJNOL010002475">
    <property type="protein sequence ID" value="CAF1503996.1"/>
    <property type="molecule type" value="Genomic_DNA"/>
</dbReference>